<keyword evidence="2" id="KW-0238">DNA-binding</keyword>
<evidence type="ECO:0000313" key="5">
    <source>
        <dbReference type="EMBL" id="KKM82753.1"/>
    </source>
</evidence>
<dbReference type="GO" id="GO:0045881">
    <property type="term" value="P:positive regulation of sporulation resulting in formation of a cellular spore"/>
    <property type="evidence" value="ECO:0007669"/>
    <property type="project" value="TreeGrafter"/>
</dbReference>
<dbReference type="NCBIfam" id="TIGR00180">
    <property type="entry name" value="parB_part"/>
    <property type="match status" value="1"/>
</dbReference>
<dbReference type="InterPro" id="IPR050336">
    <property type="entry name" value="Chromosome_partition/occlusion"/>
</dbReference>
<dbReference type="Gene3D" id="1.10.10.2830">
    <property type="match status" value="1"/>
</dbReference>
<dbReference type="Pfam" id="PF23552">
    <property type="entry name" value="ParB_C"/>
    <property type="match status" value="1"/>
</dbReference>
<comment type="similarity">
    <text evidence="1">Belongs to the ParB family.</text>
</comment>
<name>A0A0F9KLC0_9ZZZZ</name>
<dbReference type="InterPro" id="IPR004437">
    <property type="entry name" value="ParB/RepB/Spo0J"/>
</dbReference>
<dbReference type="FunFam" id="1.10.10.2830:FF:000001">
    <property type="entry name" value="Chromosome partitioning protein ParB"/>
    <property type="match status" value="1"/>
</dbReference>
<evidence type="ECO:0000256" key="1">
    <source>
        <dbReference type="ARBA" id="ARBA00006295"/>
    </source>
</evidence>
<dbReference type="PANTHER" id="PTHR33375:SF1">
    <property type="entry name" value="CHROMOSOME-PARTITIONING PROTEIN PARB-RELATED"/>
    <property type="match status" value="1"/>
</dbReference>
<dbReference type="SUPFAM" id="SSF109709">
    <property type="entry name" value="KorB DNA-binding domain-like"/>
    <property type="match status" value="1"/>
</dbReference>
<reference evidence="5" key="1">
    <citation type="journal article" date="2015" name="Nature">
        <title>Complex archaea that bridge the gap between prokaryotes and eukaryotes.</title>
        <authorList>
            <person name="Spang A."/>
            <person name="Saw J.H."/>
            <person name="Jorgensen S.L."/>
            <person name="Zaremba-Niedzwiedzka K."/>
            <person name="Martijn J."/>
            <person name="Lind A.E."/>
            <person name="van Eijk R."/>
            <person name="Schleper C."/>
            <person name="Guy L."/>
            <person name="Ettema T.J."/>
        </authorList>
    </citation>
    <scope>NUCLEOTIDE SEQUENCE</scope>
</reference>
<dbReference type="GO" id="GO:0003677">
    <property type="term" value="F:DNA binding"/>
    <property type="evidence" value="ECO:0007669"/>
    <property type="project" value="UniProtKB-KW"/>
</dbReference>
<sequence length="186" mass="20961">VIIRDVSDRSAIAMALIENIQRENLNPMEEANALFRLREEFELTHQQAAEAVGKSRATVSNLLRLRNLNEDVKRMLENGDIEMGHARALLGIDGEQQSFAASQTVEKALSVRETEQLIRRLLKPEAQSTPELEPASVEEIDELEHRISHKLGKGFSIKHRPNGKGKLVFDYTNVDELKNLIEQLGA</sequence>
<dbReference type="Pfam" id="PF17762">
    <property type="entry name" value="HTH_ParB"/>
    <property type="match status" value="1"/>
</dbReference>
<organism evidence="5">
    <name type="scientific">marine sediment metagenome</name>
    <dbReference type="NCBI Taxonomy" id="412755"/>
    <lineage>
        <taxon>unclassified sequences</taxon>
        <taxon>metagenomes</taxon>
        <taxon>ecological metagenomes</taxon>
    </lineage>
</organism>
<evidence type="ECO:0000259" key="3">
    <source>
        <dbReference type="Pfam" id="PF17762"/>
    </source>
</evidence>
<comment type="caution">
    <text evidence="5">The sequence shown here is derived from an EMBL/GenBank/DDBJ whole genome shotgun (WGS) entry which is preliminary data.</text>
</comment>
<dbReference type="GO" id="GO:0005694">
    <property type="term" value="C:chromosome"/>
    <property type="evidence" value="ECO:0007669"/>
    <property type="project" value="TreeGrafter"/>
</dbReference>
<proteinExistence type="inferred from homology"/>
<dbReference type="AlphaFoldDB" id="A0A0F9KLC0"/>
<dbReference type="InterPro" id="IPR057240">
    <property type="entry name" value="ParB_dimer_C"/>
</dbReference>
<evidence type="ECO:0000256" key="2">
    <source>
        <dbReference type="ARBA" id="ARBA00023125"/>
    </source>
</evidence>
<dbReference type="PANTHER" id="PTHR33375">
    <property type="entry name" value="CHROMOSOME-PARTITIONING PROTEIN PARB-RELATED"/>
    <property type="match status" value="1"/>
</dbReference>
<dbReference type="InterPro" id="IPR041468">
    <property type="entry name" value="HTH_ParB/Spo0J"/>
</dbReference>
<protein>
    <submittedName>
        <fullName evidence="5">Uncharacterized protein</fullName>
    </submittedName>
</protein>
<evidence type="ECO:0000259" key="4">
    <source>
        <dbReference type="Pfam" id="PF23552"/>
    </source>
</evidence>
<dbReference type="EMBL" id="LAZR01007812">
    <property type="protein sequence ID" value="KKM82753.1"/>
    <property type="molecule type" value="Genomic_DNA"/>
</dbReference>
<feature type="domain" description="ParB C-terminal dimerisation" evidence="4">
    <location>
        <begin position="139"/>
        <end position="184"/>
    </location>
</feature>
<accession>A0A0F9KLC0</accession>
<feature type="non-terminal residue" evidence="5">
    <location>
        <position position="1"/>
    </location>
</feature>
<dbReference type="GO" id="GO:0007059">
    <property type="term" value="P:chromosome segregation"/>
    <property type="evidence" value="ECO:0007669"/>
    <property type="project" value="TreeGrafter"/>
</dbReference>
<feature type="domain" description="ParB/Spo0J HTH" evidence="3">
    <location>
        <begin position="23"/>
        <end position="122"/>
    </location>
</feature>
<gene>
    <name evidence="5" type="ORF">LCGC14_1316300</name>
</gene>